<dbReference type="PROSITE" id="PS51257">
    <property type="entry name" value="PROKAR_LIPOPROTEIN"/>
    <property type="match status" value="1"/>
</dbReference>
<dbReference type="OrthoDB" id="6064994at2"/>
<proteinExistence type="predicted"/>
<evidence type="ECO:0000313" key="1">
    <source>
        <dbReference type="EMBL" id="KGJ86834.1"/>
    </source>
</evidence>
<sequence length="187" mass="21105">MTYRKLFSFIIIFTLISCSNFNTRPPKKNINSVISTPIFGWFDGSCFATKEGKLIPGMDIFVVELGGEQNVSSAKIIGPDNVQICRSLSIERRKQNQSEGLEFYQVEFEPKQSIGLAIGIVGNKPKFSIVDGMVLSDFNDDGFVERFTLCATSEGISFDIWNSIPYEKDPIWSGYYYLGYDVERNCP</sequence>
<organism evidence="1 2">
    <name type="scientific">Colwellia psychrerythraea</name>
    <name type="common">Vibrio psychroerythus</name>
    <dbReference type="NCBI Taxonomy" id="28229"/>
    <lineage>
        <taxon>Bacteria</taxon>
        <taxon>Pseudomonadati</taxon>
        <taxon>Pseudomonadota</taxon>
        <taxon>Gammaproteobacteria</taxon>
        <taxon>Alteromonadales</taxon>
        <taxon>Colwelliaceae</taxon>
        <taxon>Colwellia</taxon>
    </lineage>
</organism>
<name>A0A099K7S5_COLPS</name>
<reference evidence="1 2" key="1">
    <citation type="submission" date="2014-08" db="EMBL/GenBank/DDBJ databases">
        <title>Genomic and Phenotypic Diversity of Colwellia psychrerythraea strains from Disparate Marine Basins.</title>
        <authorList>
            <person name="Techtmann S.M."/>
            <person name="Stelling S.C."/>
            <person name="Utturkar S.M."/>
            <person name="Alshibli N."/>
            <person name="Harris A."/>
            <person name="Brown S.D."/>
            <person name="Hazen T.C."/>
        </authorList>
    </citation>
    <scope>NUCLEOTIDE SEQUENCE [LARGE SCALE GENOMIC DNA]</scope>
    <source>
        <strain evidence="1 2">GAB14E</strain>
    </source>
</reference>
<accession>A0A099K7S5</accession>
<evidence type="ECO:0008006" key="3">
    <source>
        <dbReference type="Google" id="ProtNLM"/>
    </source>
</evidence>
<gene>
    <name evidence="1" type="ORF">GAB14E_4661</name>
</gene>
<dbReference type="EMBL" id="JQEC01000074">
    <property type="protein sequence ID" value="KGJ86834.1"/>
    <property type="molecule type" value="Genomic_DNA"/>
</dbReference>
<dbReference type="PATRIC" id="fig|28229.3.peg.4649"/>
<protein>
    <recommendedName>
        <fullName evidence="3">Lipoprotein</fullName>
    </recommendedName>
</protein>
<dbReference type="Proteomes" id="UP000029868">
    <property type="component" value="Unassembled WGS sequence"/>
</dbReference>
<dbReference type="RefSeq" id="WP_033084559.1">
    <property type="nucleotide sequence ID" value="NZ_JQEC01000074.1"/>
</dbReference>
<comment type="caution">
    <text evidence="1">The sequence shown here is derived from an EMBL/GenBank/DDBJ whole genome shotgun (WGS) entry which is preliminary data.</text>
</comment>
<dbReference type="AlphaFoldDB" id="A0A099K7S5"/>
<evidence type="ECO:0000313" key="2">
    <source>
        <dbReference type="Proteomes" id="UP000029868"/>
    </source>
</evidence>